<evidence type="ECO:0000313" key="3">
    <source>
        <dbReference type="Proteomes" id="UP000095131"/>
    </source>
</evidence>
<reference evidence="2 3" key="1">
    <citation type="submission" date="2016-08" db="EMBL/GenBank/DDBJ databases">
        <title>Genome sequencing of Vibrio scophthalmi strain FP3289, an isolated from Paralichthys olivaceus.</title>
        <authorList>
            <person name="Han H.-J."/>
        </authorList>
    </citation>
    <scope>NUCLEOTIDE SEQUENCE [LARGE SCALE GENOMIC DNA]</scope>
    <source>
        <strain evidence="2 3">FP3289</strain>
    </source>
</reference>
<dbReference type="SUPFAM" id="SSF82771">
    <property type="entry name" value="GIY-YIG endonuclease"/>
    <property type="match status" value="1"/>
</dbReference>
<keyword evidence="1" id="KW-0175">Coiled coil</keyword>
<organism evidence="2 3">
    <name type="scientific">Vibrio scophthalmi</name>
    <dbReference type="NCBI Taxonomy" id="45658"/>
    <lineage>
        <taxon>Bacteria</taxon>
        <taxon>Pseudomonadati</taxon>
        <taxon>Pseudomonadota</taxon>
        <taxon>Gammaproteobacteria</taxon>
        <taxon>Vibrionales</taxon>
        <taxon>Vibrionaceae</taxon>
        <taxon>Vibrio</taxon>
    </lineage>
</organism>
<feature type="coiled-coil region" evidence="1">
    <location>
        <begin position="17"/>
        <end position="51"/>
    </location>
</feature>
<evidence type="ECO:0008006" key="4">
    <source>
        <dbReference type="Google" id="ProtNLM"/>
    </source>
</evidence>
<comment type="caution">
    <text evidence="2">The sequence shown here is derived from an EMBL/GenBank/DDBJ whole genome shotgun (WGS) entry which is preliminary data.</text>
</comment>
<accession>A0A1E3WHR0</accession>
<gene>
    <name evidence="2" type="ORF">VSF3289_03706</name>
</gene>
<dbReference type="AlphaFoldDB" id="A0A1E3WHR0"/>
<dbReference type="RefSeq" id="WP_139127315.1">
    <property type="nucleotide sequence ID" value="NZ_MDCJ01000007.1"/>
</dbReference>
<evidence type="ECO:0000313" key="2">
    <source>
        <dbReference type="EMBL" id="ODS04567.1"/>
    </source>
</evidence>
<dbReference type="InterPro" id="IPR035901">
    <property type="entry name" value="GIY-YIG_endonuc_sf"/>
</dbReference>
<dbReference type="EMBL" id="MDCJ01000007">
    <property type="protein sequence ID" value="ODS04567.1"/>
    <property type="molecule type" value="Genomic_DNA"/>
</dbReference>
<sequence>MDPILGLILICIIFVPMLIQEQNYKKKMAKKAQLQQERKQQAEQRTQEKSDYKDYKKTHAGYCVYHIAKEGADLSEGYIGVSWNFQARKAEHLKHLELGCHVNYKLQSAYNKGEIDESSFVIVEANLSKRTAYDQEYYLRRYKGMGWNIRKGGQFNRK</sequence>
<proteinExistence type="predicted"/>
<dbReference type="Gene3D" id="3.40.1440.10">
    <property type="entry name" value="GIY-YIG endonuclease"/>
    <property type="match status" value="1"/>
</dbReference>
<dbReference type="Proteomes" id="UP000095131">
    <property type="component" value="Unassembled WGS sequence"/>
</dbReference>
<protein>
    <recommendedName>
        <fullName evidence="4">GIY-YIG domain-containing protein</fullName>
    </recommendedName>
</protein>
<evidence type="ECO:0000256" key="1">
    <source>
        <dbReference type="SAM" id="Coils"/>
    </source>
</evidence>
<name>A0A1E3WHR0_9VIBR</name>